<evidence type="ECO:0000313" key="1">
    <source>
        <dbReference type="EMBL" id="CND24207.1"/>
    </source>
</evidence>
<keyword evidence="2" id="KW-1185">Reference proteome</keyword>
<reference evidence="1 2" key="1">
    <citation type="submission" date="2015-03" db="EMBL/GenBank/DDBJ databases">
        <authorList>
            <consortium name="Pathogen Informatics"/>
            <person name="Murphy D."/>
        </authorList>
    </citation>
    <scope>NUCLEOTIDE SEQUENCE [LARGE SCALE GENOMIC DNA]</scope>
    <source>
        <strain evidence="1 2">IP05342</strain>
    </source>
</reference>
<comment type="caution">
    <text evidence="1">The sequence shown here is derived from an EMBL/GenBank/DDBJ whole genome shotgun (WGS) entry which is preliminary data.</text>
</comment>
<dbReference type="Proteomes" id="UP000041601">
    <property type="component" value="Unassembled WGS sequence"/>
</dbReference>
<evidence type="ECO:0000313" key="2">
    <source>
        <dbReference type="Proteomes" id="UP000041601"/>
    </source>
</evidence>
<dbReference type="RefSeq" id="WP_049525779.1">
    <property type="nucleotide sequence ID" value="NZ_CGGL01000114.1"/>
</dbReference>
<sequence length="89" mass="10175">MEKLTNAKVFTLRRIKNGELAQISTQPKISGRWFILSKNCPSLPKLYKLGFVEREGFPTLREVGNGLFHRVKLTEKGEQALIDYAEVKP</sequence>
<proteinExistence type="predicted"/>
<gene>
    <name evidence="1" type="ORF">ERS137959_00681</name>
</gene>
<name>A0ABP1XYF9_YEREN</name>
<protein>
    <submittedName>
        <fullName evidence="1">Uncharacterized protein</fullName>
    </submittedName>
</protein>
<dbReference type="EMBL" id="CPXJ01000006">
    <property type="protein sequence ID" value="CND24207.1"/>
    <property type="molecule type" value="Genomic_DNA"/>
</dbReference>
<accession>A0ABP1XYF9</accession>
<organism evidence="1 2">
    <name type="scientific">Yersinia enterocolitica</name>
    <dbReference type="NCBI Taxonomy" id="630"/>
    <lineage>
        <taxon>Bacteria</taxon>
        <taxon>Pseudomonadati</taxon>
        <taxon>Pseudomonadota</taxon>
        <taxon>Gammaproteobacteria</taxon>
        <taxon>Enterobacterales</taxon>
        <taxon>Yersiniaceae</taxon>
        <taxon>Yersinia</taxon>
    </lineage>
</organism>